<evidence type="ECO:0000256" key="6">
    <source>
        <dbReference type="ARBA" id="ARBA00022989"/>
    </source>
</evidence>
<evidence type="ECO:0000256" key="1">
    <source>
        <dbReference type="ARBA" id="ARBA00004448"/>
    </source>
</evidence>
<comment type="subcellular location">
    <subcellularLocation>
        <location evidence="1 9">Mitochondrion inner membrane</location>
        <topology evidence="1 9">Multi-pass membrane protein</topology>
    </subcellularLocation>
</comment>
<keyword evidence="11" id="KW-1185">Reference proteome</keyword>
<evidence type="ECO:0000313" key="10">
    <source>
        <dbReference type="EMBL" id="OTG16588.1"/>
    </source>
</evidence>
<dbReference type="AlphaFoldDB" id="A0A251TZL9"/>
<accession>A0A251TZL9</accession>
<proteinExistence type="inferred from homology"/>
<dbReference type="STRING" id="4232.A0A251TZL9"/>
<dbReference type="GO" id="GO:0005743">
    <property type="term" value="C:mitochondrial inner membrane"/>
    <property type="evidence" value="ECO:0000318"/>
    <property type="project" value="GO_Central"/>
</dbReference>
<keyword evidence="6 9" id="KW-1133">Transmembrane helix</keyword>
<evidence type="ECO:0000313" key="11">
    <source>
        <dbReference type="Proteomes" id="UP000215914"/>
    </source>
</evidence>
<dbReference type="InterPro" id="IPR005336">
    <property type="entry name" value="MPC"/>
</dbReference>
<keyword evidence="7 9" id="KW-0496">Mitochondrion</keyword>
<name>A0A251TZL9_HELAN</name>
<keyword evidence="3 9" id="KW-0813">Transport</keyword>
<evidence type="ECO:0000256" key="4">
    <source>
        <dbReference type="ARBA" id="ARBA00022692"/>
    </source>
</evidence>
<evidence type="ECO:0000256" key="5">
    <source>
        <dbReference type="ARBA" id="ARBA00022792"/>
    </source>
</evidence>
<keyword evidence="5 9" id="KW-0999">Mitochondrion inner membrane</keyword>
<dbReference type="GO" id="GO:0050833">
    <property type="term" value="F:pyruvate transmembrane transporter activity"/>
    <property type="evidence" value="ECO:0000318"/>
    <property type="project" value="GO_Central"/>
</dbReference>
<organism evidence="10 11">
    <name type="scientific">Helianthus annuus</name>
    <name type="common">Common sunflower</name>
    <dbReference type="NCBI Taxonomy" id="4232"/>
    <lineage>
        <taxon>Eukaryota</taxon>
        <taxon>Viridiplantae</taxon>
        <taxon>Streptophyta</taxon>
        <taxon>Embryophyta</taxon>
        <taxon>Tracheophyta</taxon>
        <taxon>Spermatophyta</taxon>
        <taxon>Magnoliopsida</taxon>
        <taxon>eudicotyledons</taxon>
        <taxon>Gunneridae</taxon>
        <taxon>Pentapetalae</taxon>
        <taxon>asterids</taxon>
        <taxon>campanulids</taxon>
        <taxon>Asterales</taxon>
        <taxon>Asteraceae</taxon>
        <taxon>Asteroideae</taxon>
        <taxon>Heliantheae alliance</taxon>
        <taxon>Heliantheae</taxon>
        <taxon>Helianthus</taxon>
    </lineage>
</organism>
<keyword evidence="10" id="KW-0670">Pyruvate</keyword>
<feature type="transmembrane region" description="Helical" evidence="9">
    <location>
        <begin position="94"/>
        <end position="114"/>
    </location>
</feature>
<dbReference type="GO" id="GO:0006850">
    <property type="term" value="P:pyruvate import into mitochondria"/>
    <property type="evidence" value="ECO:0000318"/>
    <property type="project" value="GO_Central"/>
</dbReference>
<dbReference type="Pfam" id="PF03650">
    <property type="entry name" value="MPC"/>
    <property type="match status" value="1"/>
</dbReference>
<reference evidence="11" key="1">
    <citation type="journal article" date="2017" name="Nature">
        <title>The sunflower genome provides insights into oil metabolism, flowering and Asterid evolution.</title>
        <authorList>
            <person name="Badouin H."/>
            <person name="Gouzy J."/>
            <person name="Grassa C.J."/>
            <person name="Murat F."/>
            <person name="Staton S.E."/>
            <person name="Cottret L."/>
            <person name="Lelandais-Briere C."/>
            <person name="Owens G.L."/>
            <person name="Carrere S."/>
            <person name="Mayjonade B."/>
            <person name="Legrand L."/>
            <person name="Gill N."/>
            <person name="Kane N.C."/>
            <person name="Bowers J.E."/>
            <person name="Hubner S."/>
            <person name="Bellec A."/>
            <person name="Berard A."/>
            <person name="Berges H."/>
            <person name="Blanchet N."/>
            <person name="Boniface M.C."/>
            <person name="Brunel D."/>
            <person name="Catrice O."/>
            <person name="Chaidir N."/>
            <person name="Claudel C."/>
            <person name="Donnadieu C."/>
            <person name="Faraut T."/>
            <person name="Fievet G."/>
            <person name="Helmstetter N."/>
            <person name="King M."/>
            <person name="Knapp S.J."/>
            <person name="Lai Z."/>
            <person name="Le Paslier M.C."/>
            <person name="Lippi Y."/>
            <person name="Lorenzon L."/>
            <person name="Mandel J.R."/>
            <person name="Marage G."/>
            <person name="Marchand G."/>
            <person name="Marquand E."/>
            <person name="Bret-Mestries E."/>
            <person name="Morien E."/>
            <person name="Nambeesan S."/>
            <person name="Nguyen T."/>
            <person name="Pegot-Espagnet P."/>
            <person name="Pouilly N."/>
            <person name="Raftis F."/>
            <person name="Sallet E."/>
            <person name="Schiex T."/>
            <person name="Thomas J."/>
            <person name="Vandecasteele C."/>
            <person name="Vares D."/>
            <person name="Vear F."/>
            <person name="Vautrin S."/>
            <person name="Crespi M."/>
            <person name="Mangin B."/>
            <person name="Burke J.M."/>
            <person name="Salse J."/>
            <person name="Munos S."/>
            <person name="Vincourt P."/>
            <person name="Rieseberg L.H."/>
            <person name="Langlade N.B."/>
        </authorList>
    </citation>
    <scope>NUCLEOTIDE SEQUENCE [LARGE SCALE GENOMIC DNA]</scope>
    <source>
        <strain evidence="11">cv. SF193</strain>
    </source>
</reference>
<dbReference type="Proteomes" id="UP000215914">
    <property type="component" value="Chromosome 9"/>
</dbReference>
<dbReference type="PANTHER" id="PTHR14154">
    <property type="entry name" value="UPF0041 BRAIN PROTEIN 44-RELATED"/>
    <property type="match status" value="1"/>
</dbReference>
<comment type="function">
    <text evidence="9">Mediates the uptake of pyruvate into mitochondria.</text>
</comment>
<keyword evidence="8 9" id="KW-0472">Membrane</keyword>
<comment type="caution">
    <text evidence="9">Lacks conserved residue(s) required for the propagation of feature annotation.</text>
</comment>
<gene>
    <name evidence="10" type="ORF">HannXRQ_Chr09g0272991</name>
</gene>
<sequence>MTHKQSRVIVAVMVEGISSPSCLPHFLLINFFCSFISNNNDIITGLTTRSLMALFKAFINSPVGPKTTHFWGPVSNLGFFIAGVADMKKPPEMLSGNMTGVLCVYSALFMRFAWMVRPRNHMLLASHALNESVQLYQLSRWAKGKGYLQPKEDKAPSST</sequence>
<evidence type="ECO:0000256" key="9">
    <source>
        <dbReference type="RuleBase" id="RU363100"/>
    </source>
</evidence>
<dbReference type="EMBL" id="CM007898">
    <property type="protein sequence ID" value="OTG16588.1"/>
    <property type="molecule type" value="Genomic_DNA"/>
</dbReference>
<dbReference type="InParanoid" id="A0A251TZL9"/>
<keyword evidence="4 9" id="KW-0812">Transmembrane</keyword>
<evidence type="ECO:0000256" key="3">
    <source>
        <dbReference type="ARBA" id="ARBA00022448"/>
    </source>
</evidence>
<evidence type="ECO:0000256" key="8">
    <source>
        <dbReference type="ARBA" id="ARBA00023136"/>
    </source>
</evidence>
<comment type="similarity">
    <text evidence="2 9">Belongs to the mitochondrial pyruvate carrier (MPC) (TC 2.A.105) family.</text>
</comment>
<evidence type="ECO:0000256" key="2">
    <source>
        <dbReference type="ARBA" id="ARBA00006416"/>
    </source>
</evidence>
<evidence type="ECO:0000256" key="7">
    <source>
        <dbReference type="ARBA" id="ARBA00023128"/>
    </source>
</evidence>
<protein>
    <recommendedName>
        <fullName evidence="9">Mitochondrial pyruvate carrier</fullName>
    </recommendedName>
</protein>